<accession>A0A397T5B5</accession>
<evidence type="ECO:0000313" key="1">
    <source>
        <dbReference type="EMBL" id="RIA93530.1"/>
    </source>
</evidence>
<evidence type="ECO:0000313" key="2">
    <source>
        <dbReference type="Proteomes" id="UP000265703"/>
    </source>
</evidence>
<comment type="caution">
    <text evidence="1">The sequence shown here is derived from an EMBL/GenBank/DDBJ whole genome shotgun (WGS) entry which is preliminary data.</text>
</comment>
<gene>
    <name evidence="1" type="ORF">C1645_762244</name>
</gene>
<dbReference type="Proteomes" id="UP000265703">
    <property type="component" value="Unassembled WGS sequence"/>
</dbReference>
<dbReference type="AlphaFoldDB" id="A0A397T5B5"/>
<proteinExistence type="predicted"/>
<name>A0A397T5B5_9GLOM</name>
<sequence length="82" mass="10008">MRKKEMKNKVKEILVDEIMEKVRNEISRESIKHRIRKAERIYEIFNKVGEDKMNKIVISIVKDFRKLTVEEKDKIIEEFSKK</sequence>
<dbReference type="EMBL" id="QKYT01000102">
    <property type="protein sequence ID" value="RIA93530.1"/>
    <property type="molecule type" value="Genomic_DNA"/>
</dbReference>
<organism evidence="1 2">
    <name type="scientific">Glomus cerebriforme</name>
    <dbReference type="NCBI Taxonomy" id="658196"/>
    <lineage>
        <taxon>Eukaryota</taxon>
        <taxon>Fungi</taxon>
        <taxon>Fungi incertae sedis</taxon>
        <taxon>Mucoromycota</taxon>
        <taxon>Glomeromycotina</taxon>
        <taxon>Glomeromycetes</taxon>
        <taxon>Glomerales</taxon>
        <taxon>Glomeraceae</taxon>
        <taxon>Glomus</taxon>
    </lineage>
</organism>
<keyword evidence="2" id="KW-1185">Reference proteome</keyword>
<reference evidence="1 2" key="1">
    <citation type="submission" date="2018-06" db="EMBL/GenBank/DDBJ databases">
        <title>Comparative genomics reveals the genomic features of Rhizophagus irregularis, R. cerebriforme, R. diaphanum and Gigaspora rosea, and their symbiotic lifestyle signature.</title>
        <authorList>
            <person name="Morin E."/>
            <person name="San Clemente H."/>
            <person name="Chen E.C.H."/>
            <person name="De La Providencia I."/>
            <person name="Hainaut M."/>
            <person name="Kuo A."/>
            <person name="Kohler A."/>
            <person name="Murat C."/>
            <person name="Tang N."/>
            <person name="Roy S."/>
            <person name="Loubradou J."/>
            <person name="Henrissat B."/>
            <person name="Grigoriev I.V."/>
            <person name="Corradi N."/>
            <person name="Roux C."/>
            <person name="Martin F.M."/>
        </authorList>
    </citation>
    <scope>NUCLEOTIDE SEQUENCE [LARGE SCALE GENOMIC DNA]</scope>
    <source>
        <strain evidence="1 2">DAOM 227022</strain>
    </source>
</reference>
<protein>
    <submittedName>
        <fullName evidence="1">Uncharacterized protein</fullName>
    </submittedName>
</protein>